<feature type="region of interest" description="Disordered" evidence="1">
    <location>
        <begin position="128"/>
        <end position="310"/>
    </location>
</feature>
<evidence type="ECO:0000313" key="2">
    <source>
        <dbReference type="EMBL" id="KAK5950213.1"/>
    </source>
</evidence>
<dbReference type="Pfam" id="PF10253">
    <property type="entry name" value="PRCC"/>
    <property type="match status" value="1"/>
</dbReference>
<evidence type="ECO:0000313" key="3">
    <source>
        <dbReference type="Proteomes" id="UP001316803"/>
    </source>
</evidence>
<feature type="compositionally biased region" description="Low complexity" evidence="1">
    <location>
        <begin position="292"/>
        <end position="306"/>
    </location>
</feature>
<feature type="compositionally biased region" description="Acidic residues" evidence="1">
    <location>
        <begin position="272"/>
        <end position="291"/>
    </location>
</feature>
<feature type="region of interest" description="Disordered" evidence="1">
    <location>
        <begin position="1"/>
        <end position="48"/>
    </location>
</feature>
<name>A0AAN8EFC6_9EURO</name>
<dbReference type="PANTHER" id="PTHR13621:SF2">
    <property type="entry name" value="PROLINE-RICH PROTEIN PRCC"/>
    <property type="match status" value="1"/>
</dbReference>
<sequence>MVLVGYSDSEGSDTESTPIPTQKPGSIQSSKPTPTAQNTNFAVDKTNPKKIRVNLAESLKQLTSTTDDDGEPAAKRPRVGAGAFSGFNAMLPAPKRDNMSNNVGSTNGTGNKTAARKVFSLKTGAEPAFSRDSDAELRDLFSDGGKGTEQSTIPASIPKPAFITENKDATSTASGGGGGSASGKPFMFKPLSVARNTKKKKSTGTTGAPSSSTPVAASSIQHSCTPLRPPDQQEQNTAPAPTQKKEKISLFSSGPTELPPDVENTRLGTNTDTDDLADEEDEIVELLDDDSTPSFQQPSTSTPNQTESLDSIADTLNLSAAERRQLLGRSSSKNTSSASRVINFNTDAEYIANQAANAAGESVQHNPVRSIAPGKHSLKSLVASAQGQKDALEESFMSGRKNKREAGSKYGW</sequence>
<evidence type="ECO:0000256" key="1">
    <source>
        <dbReference type="SAM" id="MobiDB-lite"/>
    </source>
</evidence>
<proteinExistence type="predicted"/>
<feature type="compositionally biased region" description="Low complexity" evidence="1">
    <location>
        <begin position="99"/>
        <end position="112"/>
    </location>
</feature>
<organism evidence="2 3">
    <name type="scientific">Knufia fluminis</name>
    <dbReference type="NCBI Taxonomy" id="191047"/>
    <lineage>
        <taxon>Eukaryota</taxon>
        <taxon>Fungi</taxon>
        <taxon>Dikarya</taxon>
        <taxon>Ascomycota</taxon>
        <taxon>Pezizomycotina</taxon>
        <taxon>Eurotiomycetes</taxon>
        <taxon>Chaetothyriomycetidae</taxon>
        <taxon>Chaetothyriales</taxon>
        <taxon>Trichomeriaceae</taxon>
        <taxon>Knufia</taxon>
    </lineage>
</organism>
<protein>
    <submittedName>
        <fullName evidence="2">Uncharacterized protein</fullName>
    </submittedName>
</protein>
<comment type="caution">
    <text evidence="2">The sequence shown here is derived from an EMBL/GenBank/DDBJ whole genome shotgun (WGS) entry which is preliminary data.</text>
</comment>
<feature type="region of interest" description="Disordered" evidence="1">
    <location>
        <begin position="60"/>
        <end position="112"/>
    </location>
</feature>
<feature type="region of interest" description="Disordered" evidence="1">
    <location>
        <begin position="381"/>
        <end position="412"/>
    </location>
</feature>
<reference evidence="2 3" key="1">
    <citation type="submission" date="2022-12" db="EMBL/GenBank/DDBJ databases">
        <title>Genomic features and morphological characterization of a novel Knufia sp. strain isolated from spacecraft assembly facility.</title>
        <authorList>
            <person name="Teixeira M."/>
            <person name="Chander A.M."/>
            <person name="Stajich J.E."/>
            <person name="Venkateswaran K."/>
        </authorList>
    </citation>
    <scope>NUCLEOTIDE SEQUENCE [LARGE SCALE GENOMIC DNA]</scope>
    <source>
        <strain evidence="2 3">FJI-L2-BK-P2</strain>
    </source>
</reference>
<accession>A0AAN8EFC6</accession>
<dbReference type="GO" id="GO:0005634">
    <property type="term" value="C:nucleus"/>
    <property type="evidence" value="ECO:0007669"/>
    <property type="project" value="TreeGrafter"/>
</dbReference>
<keyword evidence="3" id="KW-1185">Reference proteome</keyword>
<gene>
    <name evidence="2" type="ORF">OHC33_008681</name>
</gene>
<dbReference type="EMBL" id="JAKLMC020000028">
    <property type="protein sequence ID" value="KAK5950213.1"/>
    <property type="molecule type" value="Genomic_DNA"/>
</dbReference>
<feature type="compositionally biased region" description="Polar residues" evidence="1">
    <location>
        <begin position="14"/>
        <end position="41"/>
    </location>
</feature>
<dbReference type="PANTHER" id="PTHR13621">
    <property type="entry name" value="PROLINE-RICH PROTEIN PRCC"/>
    <property type="match status" value="1"/>
</dbReference>
<feature type="compositionally biased region" description="Basic and acidic residues" evidence="1">
    <location>
        <begin position="129"/>
        <end position="141"/>
    </location>
</feature>
<feature type="compositionally biased region" description="Low complexity" evidence="1">
    <location>
        <begin position="203"/>
        <end position="219"/>
    </location>
</feature>
<dbReference type="Proteomes" id="UP001316803">
    <property type="component" value="Unassembled WGS sequence"/>
</dbReference>
<dbReference type="AlphaFoldDB" id="A0AAN8EFC6"/>
<dbReference type="InterPro" id="IPR018800">
    <property type="entry name" value="PRCC"/>
</dbReference>